<keyword evidence="1" id="KW-1133">Transmembrane helix</keyword>
<feature type="transmembrane region" description="Helical" evidence="1">
    <location>
        <begin position="85"/>
        <end position="103"/>
    </location>
</feature>
<reference evidence="2 3" key="1">
    <citation type="submission" date="2020-09" db="EMBL/GenBank/DDBJ databases">
        <title>Echinicola sp. CAU 1574 isolated from sand of Sido Beach.</title>
        <authorList>
            <person name="Kim W."/>
        </authorList>
    </citation>
    <scope>NUCLEOTIDE SEQUENCE [LARGE SCALE GENOMIC DNA]</scope>
    <source>
        <strain evidence="2 3">CAU 1574</strain>
    </source>
</reference>
<feature type="transmembrane region" description="Helical" evidence="1">
    <location>
        <begin position="55"/>
        <end position="73"/>
    </location>
</feature>
<comment type="caution">
    <text evidence="2">The sequence shown here is derived from an EMBL/GenBank/DDBJ whole genome shotgun (WGS) entry which is preliminary data.</text>
</comment>
<organism evidence="2 3">
    <name type="scientific">Echinicola arenosa</name>
    <dbReference type="NCBI Taxonomy" id="2774144"/>
    <lineage>
        <taxon>Bacteria</taxon>
        <taxon>Pseudomonadati</taxon>
        <taxon>Bacteroidota</taxon>
        <taxon>Cytophagia</taxon>
        <taxon>Cytophagales</taxon>
        <taxon>Cyclobacteriaceae</taxon>
        <taxon>Echinicola</taxon>
    </lineage>
</organism>
<proteinExistence type="predicted"/>
<keyword evidence="1" id="KW-0812">Transmembrane</keyword>
<feature type="transmembrane region" description="Helical" evidence="1">
    <location>
        <begin position="7"/>
        <end position="30"/>
    </location>
</feature>
<evidence type="ECO:0000313" key="3">
    <source>
        <dbReference type="Proteomes" id="UP000647133"/>
    </source>
</evidence>
<dbReference type="EMBL" id="JACYTQ010000003">
    <property type="protein sequence ID" value="MBD8489041.1"/>
    <property type="molecule type" value="Genomic_DNA"/>
</dbReference>
<dbReference type="Pfam" id="PF14248">
    <property type="entry name" value="DUF4345"/>
    <property type="match status" value="1"/>
</dbReference>
<accession>A0ABR9AJR0</accession>
<keyword evidence="3" id="KW-1185">Reference proteome</keyword>
<dbReference type="InterPro" id="IPR025597">
    <property type="entry name" value="DUF4345"/>
</dbReference>
<evidence type="ECO:0000313" key="2">
    <source>
        <dbReference type="EMBL" id="MBD8489041.1"/>
    </source>
</evidence>
<gene>
    <name evidence="2" type="ORF">IFO69_09815</name>
</gene>
<keyword evidence="1" id="KW-0472">Membrane</keyword>
<sequence length="138" mass="16563">MRNLSYFFFYTYVGLVVLAGFRGAFIYPSWDFSFLFSMDVNQLNDFKRINLLSQYRFLRALELGFGLFSLYFLKDIFQYKIFNTLFLLIMGMGIMARVFSWLFDGTHGLLTKFFLIYEAIGWRLIYKYTKPKLISHVY</sequence>
<dbReference type="RefSeq" id="WP_192009932.1">
    <property type="nucleotide sequence ID" value="NZ_JACYTQ010000003.1"/>
</dbReference>
<dbReference type="Proteomes" id="UP000647133">
    <property type="component" value="Unassembled WGS sequence"/>
</dbReference>
<name>A0ABR9AJR0_9BACT</name>
<evidence type="ECO:0000256" key="1">
    <source>
        <dbReference type="SAM" id="Phobius"/>
    </source>
</evidence>
<protein>
    <submittedName>
        <fullName evidence="2">DUF4345 family protein</fullName>
    </submittedName>
</protein>